<name>X6P1B2_RETFI</name>
<dbReference type="EMBL" id="ASPP01004527">
    <property type="protein sequence ID" value="ETO32031.1"/>
    <property type="molecule type" value="Genomic_DNA"/>
</dbReference>
<protein>
    <submittedName>
        <fullName evidence="1">Uncharacterized protein</fullName>
    </submittedName>
</protein>
<proteinExistence type="predicted"/>
<dbReference type="Proteomes" id="UP000023152">
    <property type="component" value="Unassembled WGS sequence"/>
</dbReference>
<gene>
    <name evidence="1" type="ORF">RFI_05087</name>
</gene>
<dbReference type="AlphaFoldDB" id="X6P1B2"/>
<reference evidence="1 2" key="1">
    <citation type="journal article" date="2013" name="Curr. Biol.">
        <title>The Genome of the Foraminiferan Reticulomyxa filosa.</title>
        <authorList>
            <person name="Glockner G."/>
            <person name="Hulsmann N."/>
            <person name="Schleicher M."/>
            <person name="Noegel A.A."/>
            <person name="Eichinger L."/>
            <person name="Gallinger C."/>
            <person name="Pawlowski J."/>
            <person name="Sierra R."/>
            <person name="Euteneuer U."/>
            <person name="Pillet L."/>
            <person name="Moustafa A."/>
            <person name="Platzer M."/>
            <person name="Groth M."/>
            <person name="Szafranski K."/>
            <person name="Schliwa M."/>
        </authorList>
    </citation>
    <scope>NUCLEOTIDE SEQUENCE [LARGE SCALE GENOMIC DNA]</scope>
</reference>
<sequence length="114" mass="13193">MMRRQIEQKENQDGKYIVRQPKTFAAEQKKKREEALTNPEMNRYVLLRVLLPKTEDVVKILKDNGTIQQSQNRISSNACHEAAQTQMCTMSKSDSLQCDVIRKARKKSISTHSN</sequence>
<organism evidence="1 2">
    <name type="scientific">Reticulomyxa filosa</name>
    <dbReference type="NCBI Taxonomy" id="46433"/>
    <lineage>
        <taxon>Eukaryota</taxon>
        <taxon>Sar</taxon>
        <taxon>Rhizaria</taxon>
        <taxon>Retaria</taxon>
        <taxon>Foraminifera</taxon>
        <taxon>Monothalamids</taxon>
        <taxon>Reticulomyxidae</taxon>
        <taxon>Reticulomyxa</taxon>
    </lineage>
</organism>
<comment type="caution">
    <text evidence="1">The sequence shown here is derived from an EMBL/GenBank/DDBJ whole genome shotgun (WGS) entry which is preliminary data.</text>
</comment>
<evidence type="ECO:0000313" key="2">
    <source>
        <dbReference type="Proteomes" id="UP000023152"/>
    </source>
</evidence>
<evidence type="ECO:0000313" key="1">
    <source>
        <dbReference type="EMBL" id="ETO32031.1"/>
    </source>
</evidence>
<accession>X6P1B2</accession>
<keyword evidence="2" id="KW-1185">Reference proteome</keyword>